<feature type="chain" id="PRO_5032339389" evidence="2">
    <location>
        <begin position="23"/>
        <end position="195"/>
    </location>
</feature>
<dbReference type="AlphaFoldDB" id="A0A833RMS2"/>
<protein>
    <submittedName>
        <fullName evidence="3">Uncharacterized protein</fullName>
    </submittedName>
</protein>
<comment type="caution">
    <text evidence="3">The sequence shown here is derived from an EMBL/GenBank/DDBJ whole genome shotgun (WGS) entry which is preliminary data.</text>
</comment>
<sequence length="195" mass="20383">MLTGAAFASAATLLAFALRVDAHGHLNQPNPTFKDGESTVNWVAQIENFWDIGSGGDQVGKFKTMAKEKGVSVKDVLLEMVGPDKKCGFTTTEVEPQPIPTDGKAKWLGNDGGGFTHTGPCELYIDDKMVLHSDDCESDYPGGPNDSGEIGGASTPAQSSANSSTVTNSTESPSTKTEAPQTQSETTLAQSPTTA</sequence>
<evidence type="ECO:0000313" key="4">
    <source>
        <dbReference type="Proteomes" id="UP000602510"/>
    </source>
</evidence>
<gene>
    <name evidence="3" type="ORF">GN244_ATG20328</name>
</gene>
<keyword evidence="2" id="KW-0732">Signal</keyword>
<dbReference type="Proteomes" id="UP000602510">
    <property type="component" value="Unassembled WGS sequence"/>
</dbReference>
<dbReference type="EMBL" id="WSZM01001189">
    <property type="protein sequence ID" value="KAF4028017.1"/>
    <property type="molecule type" value="Genomic_DNA"/>
</dbReference>
<evidence type="ECO:0000256" key="2">
    <source>
        <dbReference type="SAM" id="SignalP"/>
    </source>
</evidence>
<evidence type="ECO:0000313" key="3">
    <source>
        <dbReference type="EMBL" id="KAF4028017.1"/>
    </source>
</evidence>
<accession>A0A833RMS2</accession>
<feature type="compositionally biased region" description="Low complexity" evidence="1">
    <location>
        <begin position="159"/>
        <end position="175"/>
    </location>
</feature>
<proteinExistence type="predicted"/>
<feature type="signal peptide" evidence="2">
    <location>
        <begin position="1"/>
        <end position="22"/>
    </location>
</feature>
<name>A0A833RMS2_PHYIN</name>
<feature type="region of interest" description="Disordered" evidence="1">
    <location>
        <begin position="135"/>
        <end position="195"/>
    </location>
</feature>
<organism evidence="3 4">
    <name type="scientific">Phytophthora infestans</name>
    <name type="common">Potato late blight agent</name>
    <name type="synonym">Botrytis infestans</name>
    <dbReference type="NCBI Taxonomy" id="4787"/>
    <lineage>
        <taxon>Eukaryota</taxon>
        <taxon>Sar</taxon>
        <taxon>Stramenopiles</taxon>
        <taxon>Oomycota</taxon>
        <taxon>Peronosporomycetes</taxon>
        <taxon>Peronosporales</taxon>
        <taxon>Peronosporaceae</taxon>
        <taxon>Phytophthora</taxon>
    </lineage>
</organism>
<evidence type="ECO:0000256" key="1">
    <source>
        <dbReference type="SAM" id="MobiDB-lite"/>
    </source>
</evidence>
<feature type="compositionally biased region" description="Polar residues" evidence="1">
    <location>
        <begin position="176"/>
        <end position="195"/>
    </location>
</feature>
<keyword evidence="4" id="KW-1185">Reference proteome</keyword>
<reference evidence="3" key="1">
    <citation type="submission" date="2020-04" db="EMBL/GenBank/DDBJ databases">
        <title>Hybrid Assembly of Korean Phytophthora infestans isolates.</title>
        <authorList>
            <person name="Prokchorchik M."/>
            <person name="Lee Y."/>
            <person name="Seo J."/>
            <person name="Cho J.-H."/>
            <person name="Park Y.-E."/>
            <person name="Jang D.-C."/>
            <person name="Im J.-S."/>
            <person name="Choi J.-G."/>
            <person name="Park H.-J."/>
            <person name="Lee G.-B."/>
            <person name="Lee Y.-G."/>
            <person name="Hong S.-Y."/>
            <person name="Cho K."/>
            <person name="Sohn K.H."/>
        </authorList>
    </citation>
    <scope>NUCLEOTIDE SEQUENCE</scope>
    <source>
        <strain evidence="3">KR_1_A1</strain>
    </source>
</reference>